<dbReference type="InterPro" id="IPR050882">
    <property type="entry name" value="Prepilin_peptidase/N-MTase"/>
</dbReference>
<proteinExistence type="inferred from homology"/>
<comment type="similarity">
    <text evidence="2 8">Belongs to the peptidase A24 family.</text>
</comment>
<dbReference type="GO" id="GO:0004190">
    <property type="term" value="F:aspartic-type endopeptidase activity"/>
    <property type="evidence" value="ECO:0007669"/>
    <property type="project" value="UniProtKB-EC"/>
</dbReference>
<feature type="transmembrane region" description="Helical" evidence="10">
    <location>
        <begin position="231"/>
        <end position="249"/>
    </location>
</feature>
<keyword evidence="9" id="KW-0808">Transferase</keyword>
<keyword evidence="3" id="KW-1003">Cell membrane</keyword>
<evidence type="ECO:0000313" key="14">
    <source>
        <dbReference type="Proteomes" id="UP000078252"/>
    </source>
</evidence>
<comment type="function">
    <text evidence="9">Plays an essential role in type IV pili and type II pseudopili formation by proteolytically removing the leader sequence from substrate proteins and subsequently monomethylating the alpha-amino group of the newly exposed N-terminal phenylalanine.</text>
</comment>
<dbReference type="EC" id="2.1.1.-" evidence="9"/>
<dbReference type="RefSeq" id="WP_058724880.1">
    <property type="nucleotide sequence ID" value="NZ_LDQC01000023.1"/>
</dbReference>
<evidence type="ECO:0000313" key="13">
    <source>
        <dbReference type="EMBL" id="KTR09016.1"/>
    </source>
</evidence>
<sequence>MSVTTVLPFVLALVAVLGLAVGSFLNVVVHRVPAGMSVSHPASACPRCDHRIRGVDNIPVVSWLVLRGRCRDCAAPISIRYPSVEAATCLLAVLVTAFLATAPWSPLADADAAADSRARSIVRGALILVALLYLMAISVALTLIDLDTRTLPNRIVLPAAVVLPVLLGIAAAVTGDWGAIVRGFVGFVGLGAVYLCLALAVPGGMGFGDVKLAAPLGFVLAYLGWGPLAVGSFGAFLLGGTFAIVLVLVRRAGRGSGIPFGPWMLGGAWIGIVLGEPLWRGYLGILGLA</sequence>
<feature type="domain" description="Prepilin peptidase A24 N-terminal" evidence="12">
    <location>
        <begin position="16"/>
        <end position="96"/>
    </location>
</feature>
<keyword evidence="5 9" id="KW-0812">Transmembrane</keyword>
<name>A0A175S1N8_9MICO</name>
<keyword evidence="6 10" id="KW-1133">Transmembrane helix</keyword>
<dbReference type="InterPro" id="IPR014032">
    <property type="entry name" value="Peptidase_A24A_bac"/>
</dbReference>
<evidence type="ECO:0000256" key="3">
    <source>
        <dbReference type="ARBA" id="ARBA00022475"/>
    </source>
</evidence>
<dbReference type="GO" id="GO:0006465">
    <property type="term" value="P:signal peptide processing"/>
    <property type="evidence" value="ECO:0007669"/>
    <property type="project" value="TreeGrafter"/>
</dbReference>
<dbReference type="PANTHER" id="PTHR30487">
    <property type="entry name" value="TYPE 4 PREPILIN-LIKE PROTEINS LEADER PEPTIDE-PROCESSING ENZYME"/>
    <property type="match status" value="1"/>
</dbReference>
<evidence type="ECO:0000259" key="12">
    <source>
        <dbReference type="Pfam" id="PF06750"/>
    </source>
</evidence>
<evidence type="ECO:0000256" key="5">
    <source>
        <dbReference type="ARBA" id="ARBA00022692"/>
    </source>
</evidence>
<protein>
    <recommendedName>
        <fullName evidence="9">Prepilin leader peptidase/N-methyltransferase</fullName>
        <ecNumber evidence="9">2.1.1.-</ecNumber>
        <ecNumber evidence="9">3.4.23.43</ecNumber>
    </recommendedName>
</protein>
<dbReference type="InterPro" id="IPR000045">
    <property type="entry name" value="Prepilin_IV_endopep_pep"/>
</dbReference>
<keyword evidence="4" id="KW-0997">Cell inner membrane</keyword>
<evidence type="ECO:0000256" key="9">
    <source>
        <dbReference type="RuleBase" id="RU003794"/>
    </source>
</evidence>
<evidence type="ECO:0000256" key="2">
    <source>
        <dbReference type="ARBA" id="ARBA00005801"/>
    </source>
</evidence>
<feature type="transmembrane region" description="Helical" evidence="10">
    <location>
        <begin position="86"/>
        <end position="104"/>
    </location>
</feature>
<keyword evidence="9" id="KW-0378">Hydrolase</keyword>
<feature type="transmembrane region" description="Helical" evidence="10">
    <location>
        <begin position="124"/>
        <end position="143"/>
    </location>
</feature>
<accession>A0A175S1N8</accession>
<evidence type="ECO:0000256" key="10">
    <source>
        <dbReference type="SAM" id="Phobius"/>
    </source>
</evidence>
<feature type="transmembrane region" description="Helical" evidence="10">
    <location>
        <begin position="6"/>
        <end position="29"/>
    </location>
</feature>
<evidence type="ECO:0000256" key="6">
    <source>
        <dbReference type="ARBA" id="ARBA00022989"/>
    </source>
</evidence>
<dbReference type="GO" id="GO:0008168">
    <property type="term" value="F:methyltransferase activity"/>
    <property type="evidence" value="ECO:0007669"/>
    <property type="project" value="UniProtKB-KW"/>
</dbReference>
<feature type="transmembrane region" description="Helical" evidence="10">
    <location>
        <begin position="179"/>
        <end position="201"/>
    </location>
</feature>
<dbReference type="GO" id="GO:0032259">
    <property type="term" value="P:methylation"/>
    <property type="evidence" value="ECO:0007669"/>
    <property type="project" value="UniProtKB-KW"/>
</dbReference>
<dbReference type="InterPro" id="IPR010627">
    <property type="entry name" value="Prepilin_pept_A24_N"/>
</dbReference>
<keyword evidence="9" id="KW-0645">Protease</keyword>
<dbReference type="Pfam" id="PF01478">
    <property type="entry name" value="Peptidase_A24"/>
    <property type="match status" value="1"/>
</dbReference>
<dbReference type="Proteomes" id="UP000078252">
    <property type="component" value="Unassembled WGS sequence"/>
</dbReference>
<feature type="transmembrane region" description="Helical" evidence="10">
    <location>
        <begin position="155"/>
        <end position="173"/>
    </location>
</feature>
<feature type="transmembrane region" description="Helical" evidence="10">
    <location>
        <begin position="261"/>
        <end position="279"/>
    </location>
</feature>
<dbReference type="PANTHER" id="PTHR30487:SF0">
    <property type="entry name" value="PREPILIN LEADER PEPTIDASE_N-METHYLTRANSFERASE-RELATED"/>
    <property type="match status" value="1"/>
</dbReference>
<dbReference type="EMBL" id="LDQC01000023">
    <property type="protein sequence ID" value="KTR09016.1"/>
    <property type="molecule type" value="Genomic_DNA"/>
</dbReference>
<keyword evidence="9" id="KW-0511">Multifunctional enzyme</keyword>
<dbReference type="GO" id="GO:0005886">
    <property type="term" value="C:plasma membrane"/>
    <property type="evidence" value="ECO:0007669"/>
    <property type="project" value="UniProtKB-SubCell"/>
</dbReference>
<organism evidence="13 14">
    <name type="scientific">Curtobacterium luteum</name>
    <dbReference type="NCBI Taxonomy" id="33881"/>
    <lineage>
        <taxon>Bacteria</taxon>
        <taxon>Bacillati</taxon>
        <taxon>Actinomycetota</taxon>
        <taxon>Actinomycetes</taxon>
        <taxon>Micrococcales</taxon>
        <taxon>Microbacteriaceae</taxon>
        <taxon>Curtobacterium</taxon>
    </lineage>
</organism>
<comment type="caution">
    <text evidence="13">The sequence shown here is derived from an EMBL/GenBank/DDBJ whole genome shotgun (WGS) entry which is preliminary data.</text>
</comment>
<evidence type="ECO:0000256" key="4">
    <source>
        <dbReference type="ARBA" id="ARBA00022519"/>
    </source>
</evidence>
<dbReference type="PATRIC" id="fig|33881.3.peg.1109"/>
<feature type="domain" description="Prepilin type IV endopeptidase peptidase" evidence="11">
    <location>
        <begin position="133"/>
        <end position="244"/>
    </location>
</feature>
<keyword evidence="9" id="KW-0489">Methyltransferase</keyword>
<comment type="subcellular location">
    <subcellularLocation>
        <location evidence="1">Cell inner membrane</location>
        <topology evidence="1">Multi-pass membrane protein</topology>
    </subcellularLocation>
    <subcellularLocation>
        <location evidence="9">Cell membrane</location>
        <topology evidence="9">Multi-pass membrane protein</topology>
    </subcellularLocation>
</comment>
<reference evidence="13 14" key="1">
    <citation type="journal article" date="2016" name="Front. Microbiol.">
        <title>Genomic Resource of Rice Seed Associated Bacteria.</title>
        <authorList>
            <person name="Midha S."/>
            <person name="Bansal K."/>
            <person name="Sharma S."/>
            <person name="Kumar N."/>
            <person name="Patil P.P."/>
            <person name="Chaudhry V."/>
            <person name="Patil P.B."/>
        </authorList>
    </citation>
    <scope>NUCLEOTIDE SEQUENCE [LARGE SCALE GENOMIC DNA]</scope>
    <source>
        <strain evidence="13 14">NS184</strain>
    </source>
</reference>
<comment type="catalytic activity">
    <reaction evidence="9">
        <text>Typically cleaves a -Gly-|-Phe- bond to release an N-terminal, basic peptide of 5-8 residues from type IV prepilin, and then N-methylates the new N-terminal amino group, the methyl donor being S-adenosyl-L-methionine.</text>
        <dbReference type="EC" id="3.4.23.43"/>
    </reaction>
</comment>
<keyword evidence="7 10" id="KW-0472">Membrane</keyword>
<evidence type="ECO:0000256" key="7">
    <source>
        <dbReference type="ARBA" id="ARBA00023136"/>
    </source>
</evidence>
<evidence type="ECO:0000259" key="11">
    <source>
        <dbReference type="Pfam" id="PF01478"/>
    </source>
</evidence>
<dbReference type="STRING" id="33881.NS184_04205"/>
<dbReference type="PRINTS" id="PR00864">
    <property type="entry name" value="PREPILNPTASE"/>
</dbReference>
<dbReference type="AlphaFoldDB" id="A0A175S1N8"/>
<evidence type="ECO:0000256" key="8">
    <source>
        <dbReference type="RuleBase" id="RU003793"/>
    </source>
</evidence>
<gene>
    <name evidence="13" type="ORF">NS184_04205</name>
</gene>
<dbReference type="Gene3D" id="1.20.120.1220">
    <property type="match status" value="1"/>
</dbReference>
<evidence type="ECO:0000256" key="1">
    <source>
        <dbReference type="ARBA" id="ARBA00004429"/>
    </source>
</evidence>
<dbReference type="Pfam" id="PF06750">
    <property type="entry name" value="A24_N_bact"/>
    <property type="match status" value="1"/>
</dbReference>
<dbReference type="EC" id="3.4.23.43" evidence="9"/>